<accession>A0A0N5AIW2</accession>
<evidence type="ECO:0000313" key="2">
    <source>
        <dbReference type="WBParaSite" id="SMUV_0000437301-mRNA-1"/>
    </source>
</evidence>
<proteinExistence type="predicted"/>
<protein>
    <submittedName>
        <fullName evidence="2">Uncharacterized protein</fullName>
    </submittedName>
</protein>
<evidence type="ECO:0000313" key="1">
    <source>
        <dbReference type="Proteomes" id="UP000046393"/>
    </source>
</evidence>
<dbReference type="WBParaSite" id="SMUV_0000437301-mRNA-1">
    <property type="protein sequence ID" value="SMUV_0000437301-mRNA-1"/>
    <property type="gene ID" value="SMUV_0000437301"/>
</dbReference>
<name>A0A0N5AIW2_9BILA</name>
<dbReference type="AlphaFoldDB" id="A0A0N5AIW2"/>
<organism evidence="1 2">
    <name type="scientific">Syphacia muris</name>
    <dbReference type="NCBI Taxonomy" id="451379"/>
    <lineage>
        <taxon>Eukaryota</taxon>
        <taxon>Metazoa</taxon>
        <taxon>Ecdysozoa</taxon>
        <taxon>Nematoda</taxon>
        <taxon>Chromadorea</taxon>
        <taxon>Rhabditida</taxon>
        <taxon>Spirurina</taxon>
        <taxon>Oxyuridomorpha</taxon>
        <taxon>Oxyuroidea</taxon>
        <taxon>Oxyuridae</taxon>
        <taxon>Syphacia</taxon>
    </lineage>
</organism>
<sequence length="77" mass="8560">MRPEPSESFVSSVRHQLSLRCPSSSTLPLCTAIGIKQFTNDSSENKSKRIDDERQFVIISFSYANTRGPSVLVGHMS</sequence>
<keyword evidence="1" id="KW-1185">Reference proteome</keyword>
<reference evidence="2" key="1">
    <citation type="submission" date="2017-02" db="UniProtKB">
        <authorList>
            <consortium name="WormBaseParasite"/>
        </authorList>
    </citation>
    <scope>IDENTIFICATION</scope>
</reference>
<dbReference type="Proteomes" id="UP000046393">
    <property type="component" value="Unplaced"/>
</dbReference>